<dbReference type="Pfam" id="PF02687">
    <property type="entry name" value="FtsX"/>
    <property type="match status" value="2"/>
</dbReference>
<evidence type="ECO:0000256" key="1">
    <source>
        <dbReference type="ARBA" id="ARBA00004651"/>
    </source>
</evidence>
<dbReference type="InterPro" id="IPR038766">
    <property type="entry name" value="Membrane_comp_ABC_pdt"/>
</dbReference>
<dbReference type="RefSeq" id="WP_377466109.1">
    <property type="nucleotide sequence ID" value="NZ_JBHUOP010000002.1"/>
</dbReference>
<evidence type="ECO:0000256" key="3">
    <source>
        <dbReference type="ARBA" id="ARBA00022692"/>
    </source>
</evidence>
<feature type="transmembrane region" description="Helical" evidence="6">
    <location>
        <begin position="20"/>
        <end position="37"/>
    </location>
</feature>
<feature type="transmembrane region" description="Helical" evidence="6">
    <location>
        <begin position="556"/>
        <end position="580"/>
    </location>
</feature>
<name>A0ABW5XFU9_9MICO</name>
<reference evidence="9" key="1">
    <citation type="journal article" date="2019" name="Int. J. Syst. Evol. Microbiol.">
        <title>The Global Catalogue of Microorganisms (GCM) 10K type strain sequencing project: providing services to taxonomists for standard genome sequencing and annotation.</title>
        <authorList>
            <consortium name="The Broad Institute Genomics Platform"/>
            <consortium name="The Broad Institute Genome Sequencing Center for Infectious Disease"/>
            <person name="Wu L."/>
            <person name="Ma J."/>
        </authorList>
    </citation>
    <scope>NUCLEOTIDE SEQUENCE [LARGE SCALE GENOMIC DNA]</scope>
    <source>
        <strain evidence="9">KCTC 33576</strain>
    </source>
</reference>
<keyword evidence="9" id="KW-1185">Reference proteome</keyword>
<feature type="domain" description="ABC3 transporter permease C-terminal" evidence="7">
    <location>
        <begin position="59"/>
        <end position="176"/>
    </location>
</feature>
<feature type="transmembrane region" description="Helical" evidence="6">
    <location>
        <begin position="231"/>
        <end position="251"/>
    </location>
</feature>
<feature type="transmembrane region" description="Helical" evidence="6">
    <location>
        <begin position="600"/>
        <end position="626"/>
    </location>
</feature>
<dbReference type="Proteomes" id="UP001597391">
    <property type="component" value="Unassembled WGS sequence"/>
</dbReference>
<keyword evidence="3 6" id="KW-0812">Transmembrane</keyword>
<feature type="transmembrane region" description="Helical" evidence="6">
    <location>
        <begin position="145"/>
        <end position="166"/>
    </location>
</feature>
<accession>A0ABW5XFU9</accession>
<evidence type="ECO:0000256" key="2">
    <source>
        <dbReference type="ARBA" id="ARBA00022475"/>
    </source>
</evidence>
<keyword evidence="4 6" id="KW-1133">Transmembrane helix</keyword>
<dbReference type="PANTHER" id="PTHR30287">
    <property type="entry name" value="MEMBRANE COMPONENT OF PREDICTED ABC SUPERFAMILY METABOLITE UPTAKE TRANSPORTER"/>
    <property type="match status" value="1"/>
</dbReference>
<evidence type="ECO:0000313" key="8">
    <source>
        <dbReference type="EMBL" id="MFD2840284.1"/>
    </source>
</evidence>
<evidence type="ECO:0000259" key="7">
    <source>
        <dbReference type="Pfam" id="PF02687"/>
    </source>
</evidence>
<sequence>MLNWGVSSIRSRLTHTIGPLIVAMLATAMLVSCAVWLESGARTPIGSDSAPMLVPVVASFAGTTLLIVVLIVASMFGAALRQRAEEFALLRLTGATPQQIRNLVTAEVLVVFAIAAPFGVALGHVGANALTPALRSSGVIAESFAASHSPFAALGSLLVLVPSALISGRLAARRVATGVAAQYLVETSVEDHTVPRTRLRVALVFLCLGVLAATAPFGFGGLMGAASGASAAFLLITAAALGAPTLVRGIAQKATLVLSQRRSGLSLIVATNARGHGKRLTTAIIPLALVIAMGTIQTSSDAIVSTAATEQYADSLKADVVITGAAIDSHDMLTTVQAIEGVATAASSTLVPASVRTDDDDDLPFLERLLWEPTAIRVVNGEISALVDPQVRSGSLNSLDDPNTVAVNSDLLFATGKGIGSTLAVRFNGQEEVTTRIVAIYERGLGLGDIMTSADLSGMRTEGVQTEVFAITEEGFAATDLVDELPTTGWRVQTGAQHLEAVSSSAQSQSDLSRILILVLVCFIAVAAMNTLMMLSGARHPELALLRTIGTSRRQVLAILGVEALLVALSAWVIGVLTVVPSIIASSWGLLGRVLIVVDWPVFLTLSGVIVFIAYVGGLLPAVVAFSRRGTR</sequence>
<comment type="caution">
    <text evidence="8">The sequence shown here is derived from an EMBL/GenBank/DDBJ whole genome shotgun (WGS) entry which is preliminary data.</text>
</comment>
<evidence type="ECO:0000256" key="4">
    <source>
        <dbReference type="ARBA" id="ARBA00022989"/>
    </source>
</evidence>
<evidence type="ECO:0000256" key="5">
    <source>
        <dbReference type="ARBA" id="ARBA00023136"/>
    </source>
</evidence>
<feature type="transmembrane region" description="Helical" evidence="6">
    <location>
        <begin position="100"/>
        <end position="125"/>
    </location>
</feature>
<proteinExistence type="predicted"/>
<evidence type="ECO:0000256" key="6">
    <source>
        <dbReference type="SAM" id="Phobius"/>
    </source>
</evidence>
<feature type="transmembrane region" description="Helical" evidence="6">
    <location>
        <begin position="201"/>
        <end position="219"/>
    </location>
</feature>
<dbReference type="EMBL" id="JBHUOP010000002">
    <property type="protein sequence ID" value="MFD2840284.1"/>
    <property type="molecule type" value="Genomic_DNA"/>
</dbReference>
<comment type="subcellular location">
    <subcellularLocation>
        <location evidence="1">Cell membrane</location>
        <topology evidence="1">Multi-pass membrane protein</topology>
    </subcellularLocation>
</comment>
<keyword evidence="2" id="KW-1003">Cell membrane</keyword>
<dbReference type="InterPro" id="IPR003838">
    <property type="entry name" value="ABC3_permease_C"/>
</dbReference>
<organism evidence="8 9">
    <name type="scientific">Populibacterium corticicola</name>
    <dbReference type="NCBI Taxonomy" id="1812826"/>
    <lineage>
        <taxon>Bacteria</taxon>
        <taxon>Bacillati</taxon>
        <taxon>Actinomycetota</taxon>
        <taxon>Actinomycetes</taxon>
        <taxon>Micrococcales</taxon>
        <taxon>Jonesiaceae</taxon>
        <taxon>Populibacterium</taxon>
    </lineage>
</organism>
<dbReference type="PANTHER" id="PTHR30287:SF1">
    <property type="entry name" value="INNER MEMBRANE PROTEIN"/>
    <property type="match status" value="1"/>
</dbReference>
<feature type="transmembrane region" description="Helical" evidence="6">
    <location>
        <begin position="515"/>
        <end position="535"/>
    </location>
</feature>
<feature type="transmembrane region" description="Helical" evidence="6">
    <location>
        <begin position="57"/>
        <end position="80"/>
    </location>
</feature>
<keyword evidence="5 6" id="KW-0472">Membrane</keyword>
<feature type="domain" description="ABC3 transporter permease C-terminal" evidence="7">
    <location>
        <begin position="516"/>
        <end position="625"/>
    </location>
</feature>
<protein>
    <submittedName>
        <fullName evidence="8">FtsX-like permease family protein</fullName>
    </submittedName>
</protein>
<gene>
    <name evidence="8" type="ORF">ACFSYH_06835</name>
</gene>
<evidence type="ECO:0000313" key="9">
    <source>
        <dbReference type="Proteomes" id="UP001597391"/>
    </source>
</evidence>